<organism evidence="5 6">
    <name type="scientific">Mesorhabditis spiculigera</name>
    <dbReference type="NCBI Taxonomy" id="96644"/>
    <lineage>
        <taxon>Eukaryota</taxon>
        <taxon>Metazoa</taxon>
        <taxon>Ecdysozoa</taxon>
        <taxon>Nematoda</taxon>
        <taxon>Chromadorea</taxon>
        <taxon>Rhabditida</taxon>
        <taxon>Rhabditina</taxon>
        <taxon>Rhabditomorpha</taxon>
        <taxon>Rhabditoidea</taxon>
        <taxon>Rhabditidae</taxon>
        <taxon>Mesorhabditinae</taxon>
        <taxon>Mesorhabditis</taxon>
    </lineage>
</organism>
<dbReference type="PANTHER" id="PTHR46439:SF1">
    <property type="entry name" value="CYSTEINE-RICH MOTOR NEURON 1 PROTEIN"/>
    <property type="match status" value="1"/>
</dbReference>
<evidence type="ECO:0000313" key="6">
    <source>
        <dbReference type="Proteomes" id="UP001177023"/>
    </source>
</evidence>
<dbReference type="AlphaFoldDB" id="A0AA36G5V1"/>
<dbReference type="GO" id="GO:0004867">
    <property type="term" value="F:serine-type endopeptidase inhibitor activity"/>
    <property type="evidence" value="ECO:0007669"/>
    <property type="project" value="InterPro"/>
</dbReference>
<dbReference type="Gene3D" id="6.20.200.20">
    <property type="match status" value="5"/>
</dbReference>
<keyword evidence="6" id="KW-1185">Reference proteome</keyword>
<dbReference type="Pfam" id="PF23334">
    <property type="entry name" value="VWC2L_2nd"/>
    <property type="match status" value="3"/>
</dbReference>
<dbReference type="SMART" id="SM00214">
    <property type="entry name" value="VWC"/>
    <property type="match status" value="6"/>
</dbReference>
<feature type="domain" description="VWFC" evidence="3">
    <location>
        <begin position="480"/>
        <end position="545"/>
    </location>
</feature>
<feature type="domain" description="Antistasin-like" evidence="4">
    <location>
        <begin position="433"/>
        <end position="459"/>
    </location>
</feature>
<feature type="non-terminal residue" evidence="5">
    <location>
        <position position="1"/>
    </location>
</feature>
<dbReference type="PROSITE" id="PS50184">
    <property type="entry name" value="VWFC_2"/>
    <property type="match status" value="6"/>
</dbReference>
<evidence type="ECO:0008006" key="7">
    <source>
        <dbReference type="Google" id="ProtNLM"/>
    </source>
</evidence>
<dbReference type="PANTHER" id="PTHR46439">
    <property type="entry name" value="CYSTEINE-RICH MOTOR NEURON 1 PROTEIN"/>
    <property type="match status" value="1"/>
</dbReference>
<feature type="compositionally biased region" description="Low complexity" evidence="1">
    <location>
        <begin position="853"/>
        <end position="864"/>
    </location>
</feature>
<dbReference type="Gene3D" id="2.10.70.10">
    <property type="entry name" value="Complement Module, domain 1"/>
    <property type="match status" value="1"/>
</dbReference>
<evidence type="ECO:0000256" key="2">
    <source>
        <dbReference type="SAM" id="Phobius"/>
    </source>
</evidence>
<feature type="domain" description="VWFC" evidence="3">
    <location>
        <begin position="560"/>
        <end position="620"/>
    </location>
</feature>
<dbReference type="PROSITE" id="PS01208">
    <property type="entry name" value="VWFC_1"/>
    <property type="match status" value="5"/>
</dbReference>
<comment type="caution">
    <text evidence="5">The sequence shown here is derived from an EMBL/GenBank/DDBJ whole genome shotgun (WGS) entry which is preliminary data.</text>
</comment>
<gene>
    <name evidence="5" type="ORF">MSPICULIGERA_LOCUS17470</name>
</gene>
<dbReference type="Gene3D" id="2.10.22.10">
    <property type="entry name" value="Antistasin, domain 1"/>
    <property type="match status" value="3"/>
</dbReference>
<feature type="domain" description="Antistasin-like" evidence="4">
    <location>
        <begin position="365"/>
        <end position="391"/>
    </location>
</feature>
<feature type="compositionally biased region" description="Basic and acidic residues" evidence="1">
    <location>
        <begin position="839"/>
        <end position="848"/>
    </location>
</feature>
<keyword evidence="2" id="KW-0472">Membrane</keyword>
<feature type="transmembrane region" description="Helical" evidence="2">
    <location>
        <begin position="783"/>
        <end position="805"/>
    </location>
</feature>
<dbReference type="Proteomes" id="UP001177023">
    <property type="component" value="Unassembled WGS sequence"/>
</dbReference>
<evidence type="ECO:0000259" key="4">
    <source>
        <dbReference type="PROSITE" id="PS51252"/>
    </source>
</evidence>
<feature type="domain" description="VWFC" evidence="3">
    <location>
        <begin position="699"/>
        <end position="755"/>
    </location>
</feature>
<accession>A0AA36G5V1</accession>
<proteinExistence type="predicted"/>
<dbReference type="InterPro" id="IPR052624">
    <property type="entry name" value="CRIM1"/>
</dbReference>
<evidence type="ECO:0000259" key="3">
    <source>
        <dbReference type="PROSITE" id="PS50184"/>
    </source>
</evidence>
<protein>
    <recommendedName>
        <fullName evidence="7">Cysteine-rich motor neuron 1 protein</fullName>
    </recommendedName>
</protein>
<dbReference type="InterPro" id="IPR004094">
    <property type="entry name" value="Antistasin-like"/>
</dbReference>
<dbReference type="EMBL" id="CATQJA010002656">
    <property type="protein sequence ID" value="CAJ0579243.1"/>
    <property type="molecule type" value="Genomic_DNA"/>
</dbReference>
<reference evidence="5" key="1">
    <citation type="submission" date="2023-06" db="EMBL/GenBank/DDBJ databases">
        <authorList>
            <person name="Delattre M."/>
        </authorList>
    </citation>
    <scope>NUCLEOTIDE SEQUENCE</scope>
    <source>
        <strain evidence="5">AF72</strain>
    </source>
</reference>
<dbReference type="GO" id="GO:0005886">
    <property type="term" value="C:plasma membrane"/>
    <property type="evidence" value="ECO:0007669"/>
    <property type="project" value="TreeGrafter"/>
</dbReference>
<evidence type="ECO:0000256" key="1">
    <source>
        <dbReference type="SAM" id="MobiDB-lite"/>
    </source>
</evidence>
<dbReference type="InterPro" id="IPR001007">
    <property type="entry name" value="VWF_dom"/>
</dbReference>
<dbReference type="PROSITE" id="PS51252">
    <property type="entry name" value="ANTISTASIN"/>
    <property type="match status" value="3"/>
</dbReference>
<keyword evidence="2" id="KW-0812">Transmembrane</keyword>
<dbReference type="SUPFAM" id="SSF57603">
    <property type="entry name" value="FnI-like domain"/>
    <property type="match status" value="5"/>
</dbReference>
<name>A0AA36G5V1_9BILA</name>
<keyword evidence="2" id="KW-1133">Transmembrane helix</keyword>
<evidence type="ECO:0000313" key="5">
    <source>
        <dbReference type="EMBL" id="CAJ0579243.1"/>
    </source>
</evidence>
<sequence length="887" mass="97092">MRGGRRPTVRPFDGRLQLGAILQFLGHTAKHRHLHLKFMALMRRNRNNHSWSSQPLGRAAGCDGESCDVVAHPECPADSSLQNVDHPADGCCELPGKCVCDLKRCLSEVPVCEDGLDRVLVENGREEPGRCCNKYECRKKEKHCASVKCPRLLLDSTGNEVVDEDCPEDSLRPPTHITPGSCCPITPECKCRASICRPAHCDDGERIKVIRKGNGSPGRCCDIWECERAETMGKNCTWNEREYVDGQEWHSSQCEICKCKKGVAQCSKMTCPKPPSRCTWVGVPAGECCPVCLGCQSERGGQLEKKKMKDEWAKDDCTTCTCSEEGENQCVRAMCSVHCENPRKVEGQCCPVCDEPTILTLPTTCPAIDHCPLRCANGLKRNSNGCFECECLPLHEPLPSQCTELSKENCEKQCAHGYAKDSEGCAECRCAHCPPLHQCLKHCLYGFHTNAIGCPVCKCRAKIDAKLTISDRLDALSGSDRCAHPLPSGKIVERDGGEWWNDGCRHCFCEHKREFCSLITCPERPDECPLDKWAQKEGECCASCAGNSTVPRPGSRHEHTVCQSPGTGRLFTDGETWQLTPCVSCTCRVGYVLCRAATCPAVACAEPIADPERPCCTTCTGEEKTTDGAVICTDESGTAHPSGEQWRTDDCTSCTCTVAGTIECFRESCQDPDTPCKGKLLAVKGRCCPLCSDAFESGSVCRYENEVYTYREEWRDGNCRNCTCQQGGQTVCREAVCPPCNDPVPIEGQCCPLCKDPWREMGSGDGHTVVGPPSSSSSSQIGGILWVGGVSILLIIAALALLYLLRKRRETAKQPKVSGKVQLSSCRAHGSLPHLADGPFEKRRRDTDTDGQSESLLSTTSESSAGMSQGSTHSEAHLLYQPVRYHV</sequence>
<feature type="domain" description="Antistasin-like" evidence="4">
    <location>
        <begin position="402"/>
        <end position="430"/>
    </location>
</feature>
<dbReference type="Pfam" id="PF02822">
    <property type="entry name" value="Antistasin"/>
    <property type="match status" value="3"/>
</dbReference>
<feature type="domain" description="VWFC" evidence="3">
    <location>
        <begin position="630"/>
        <end position="692"/>
    </location>
</feature>
<feature type="region of interest" description="Disordered" evidence="1">
    <location>
        <begin position="829"/>
        <end position="873"/>
    </location>
</feature>
<feature type="domain" description="VWFC" evidence="3">
    <location>
        <begin position="290"/>
        <end position="354"/>
    </location>
</feature>
<dbReference type="Pfam" id="PF00093">
    <property type="entry name" value="VWC"/>
    <property type="match status" value="2"/>
</dbReference>
<feature type="domain" description="VWFC" evidence="3">
    <location>
        <begin position="234"/>
        <end position="293"/>
    </location>
</feature>